<geneLocation type="mitochondrion" evidence="1"/>
<dbReference type="AlphaFoldDB" id="A0A101M0W4"/>
<organism evidence="1">
    <name type="scientific">Picea glauca</name>
    <name type="common">White spruce</name>
    <name type="synonym">Pinus glauca</name>
    <dbReference type="NCBI Taxonomy" id="3330"/>
    <lineage>
        <taxon>Eukaryota</taxon>
        <taxon>Viridiplantae</taxon>
        <taxon>Streptophyta</taxon>
        <taxon>Embryophyta</taxon>
        <taxon>Tracheophyta</taxon>
        <taxon>Spermatophyta</taxon>
        <taxon>Pinopsida</taxon>
        <taxon>Pinidae</taxon>
        <taxon>Conifers I</taxon>
        <taxon>Pinales</taxon>
        <taxon>Pinaceae</taxon>
        <taxon>Picea</taxon>
    </lineage>
</organism>
<protein>
    <submittedName>
        <fullName evidence="1">Uncharacterized protein</fullName>
    </submittedName>
</protein>
<keyword evidence="1" id="KW-0496">Mitochondrion</keyword>
<name>A0A101M0W4_PICGL</name>
<sequence length="47" mass="5115">MVVNLSFDLMSPSDYHHVGPNIMSTRVLAYDALLCFVGQCSLVISGL</sequence>
<evidence type="ECO:0000313" key="1">
    <source>
        <dbReference type="EMBL" id="KUM48929.1"/>
    </source>
</evidence>
<dbReference type="EMBL" id="LKAM01000004">
    <property type="protein sequence ID" value="KUM48929.1"/>
    <property type="molecule type" value="Genomic_DNA"/>
</dbReference>
<accession>A0A101M0W4</accession>
<gene>
    <name evidence="1" type="ORF">ABT39_MTgene4265</name>
</gene>
<comment type="caution">
    <text evidence="1">The sequence shown here is derived from an EMBL/GenBank/DDBJ whole genome shotgun (WGS) entry which is preliminary data.</text>
</comment>
<reference evidence="1" key="1">
    <citation type="journal article" date="2015" name="Genome Biol. Evol.">
        <title>Organellar Genomes of White Spruce (Picea glauca): Assembly and Annotation.</title>
        <authorList>
            <person name="Jackman S.D."/>
            <person name="Warren R.L."/>
            <person name="Gibb E.A."/>
            <person name="Vandervalk B.P."/>
            <person name="Mohamadi H."/>
            <person name="Chu J."/>
            <person name="Raymond A."/>
            <person name="Pleasance S."/>
            <person name="Coope R."/>
            <person name="Wildung M.R."/>
            <person name="Ritland C.E."/>
            <person name="Bousquet J."/>
            <person name="Jones S.J."/>
            <person name="Bohlmann J."/>
            <person name="Birol I."/>
        </authorList>
    </citation>
    <scope>NUCLEOTIDE SEQUENCE [LARGE SCALE GENOMIC DNA]</scope>
    <source>
        <tissue evidence="1">Flushing bud</tissue>
    </source>
</reference>
<proteinExistence type="predicted"/>